<dbReference type="OrthoDB" id="508804at2"/>
<dbReference type="NCBIfam" id="TIGR02595">
    <property type="entry name" value="PEP_CTERM"/>
    <property type="match status" value="1"/>
</dbReference>
<evidence type="ECO:0008006" key="3">
    <source>
        <dbReference type="Google" id="ProtNLM"/>
    </source>
</evidence>
<sequence>MNRTHNSISCTAILFSLSLVFTHSQQLLQAGTIVDLTTLGNTGNIGVGFFDTNVQQATGTGGFDTFSQQSPQGNGTTSHAYNTTVNNTLDNKASDNFNRSILLSDIPIQNLSGVPHRRFSLDINESKGNGDEFLSLDEIQVFVGGTANSSVTSFTAGILDHDGTLVYRMDTGMDNWVALDYSLNDGSGSGDMFFYLPDSLFDSFSGPDVVTLYSQFGLQGVDPAGFTGNFGASANFEEWGLPAVAVPEPCSLLIMVVSLGFISLRRAC</sequence>
<gene>
    <name evidence="1" type="ORF">Pla144_17090</name>
</gene>
<name>A0A5C6CV09_9BACT</name>
<protein>
    <recommendedName>
        <fullName evidence="3">PEP-CTERM protein-sorting domain-containing protein</fullName>
    </recommendedName>
</protein>
<reference evidence="1 2" key="1">
    <citation type="submission" date="2019-02" db="EMBL/GenBank/DDBJ databases">
        <title>Deep-cultivation of Planctomycetes and their phenomic and genomic characterization uncovers novel biology.</title>
        <authorList>
            <person name="Wiegand S."/>
            <person name="Jogler M."/>
            <person name="Boedeker C."/>
            <person name="Pinto D."/>
            <person name="Vollmers J."/>
            <person name="Rivas-Marin E."/>
            <person name="Kohn T."/>
            <person name="Peeters S.H."/>
            <person name="Heuer A."/>
            <person name="Rast P."/>
            <person name="Oberbeckmann S."/>
            <person name="Bunk B."/>
            <person name="Jeske O."/>
            <person name="Meyerdierks A."/>
            <person name="Storesund J.E."/>
            <person name="Kallscheuer N."/>
            <person name="Luecker S."/>
            <person name="Lage O.M."/>
            <person name="Pohl T."/>
            <person name="Merkel B.J."/>
            <person name="Hornburger P."/>
            <person name="Mueller R.-W."/>
            <person name="Bruemmer F."/>
            <person name="Labrenz M."/>
            <person name="Spormann A.M."/>
            <person name="Op Den Camp H."/>
            <person name="Overmann J."/>
            <person name="Amann R."/>
            <person name="Jetten M.S.M."/>
            <person name="Mascher T."/>
            <person name="Medema M.H."/>
            <person name="Devos D.P."/>
            <person name="Kaster A.-K."/>
            <person name="Ovreas L."/>
            <person name="Rohde M."/>
            <person name="Galperin M.Y."/>
            <person name="Jogler C."/>
        </authorList>
    </citation>
    <scope>NUCLEOTIDE SEQUENCE [LARGE SCALE GENOMIC DNA]</scope>
    <source>
        <strain evidence="1 2">Pla144</strain>
    </source>
</reference>
<dbReference type="InterPro" id="IPR013424">
    <property type="entry name" value="Ice-binding_C"/>
</dbReference>
<evidence type="ECO:0000313" key="1">
    <source>
        <dbReference type="EMBL" id="TWU28420.1"/>
    </source>
</evidence>
<keyword evidence="2" id="KW-1185">Reference proteome</keyword>
<organism evidence="1 2">
    <name type="scientific">Bythopirellula polymerisocia</name>
    <dbReference type="NCBI Taxonomy" id="2528003"/>
    <lineage>
        <taxon>Bacteria</taxon>
        <taxon>Pseudomonadati</taxon>
        <taxon>Planctomycetota</taxon>
        <taxon>Planctomycetia</taxon>
        <taxon>Pirellulales</taxon>
        <taxon>Lacipirellulaceae</taxon>
        <taxon>Bythopirellula</taxon>
    </lineage>
</organism>
<dbReference type="RefSeq" id="WP_146449877.1">
    <property type="nucleotide sequence ID" value="NZ_SJPS01000002.1"/>
</dbReference>
<comment type="caution">
    <text evidence="1">The sequence shown here is derived from an EMBL/GenBank/DDBJ whole genome shotgun (WGS) entry which is preliminary data.</text>
</comment>
<dbReference type="AlphaFoldDB" id="A0A5C6CV09"/>
<dbReference type="EMBL" id="SJPS01000002">
    <property type="protein sequence ID" value="TWU28420.1"/>
    <property type="molecule type" value="Genomic_DNA"/>
</dbReference>
<evidence type="ECO:0000313" key="2">
    <source>
        <dbReference type="Proteomes" id="UP000318437"/>
    </source>
</evidence>
<proteinExistence type="predicted"/>
<dbReference type="Proteomes" id="UP000318437">
    <property type="component" value="Unassembled WGS sequence"/>
</dbReference>
<accession>A0A5C6CV09</accession>